<reference evidence="2" key="2">
    <citation type="submission" date="2013-04" db="UniProtKB">
        <authorList>
            <consortium name="EnsemblPlants"/>
        </authorList>
    </citation>
    <scope>IDENTIFICATION</scope>
</reference>
<dbReference type="Gramene" id="OB10G14230.1">
    <property type="protein sequence ID" value="OB10G14230.1"/>
    <property type="gene ID" value="OB10G14230"/>
</dbReference>
<name>J3N1M5_ORYBR</name>
<dbReference type="HOGENOM" id="CLU_761589_0_0_1"/>
<accession>J3N1M5</accession>
<evidence type="ECO:0000313" key="3">
    <source>
        <dbReference type="Proteomes" id="UP000006038"/>
    </source>
</evidence>
<dbReference type="EnsemblPlants" id="OB10G14230.1">
    <property type="protein sequence ID" value="OB10G14230.1"/>
    <property type="gene ID" value="OB10G14230"/>
</dbReference>
<keyword evidence="3" id="KW-1185">Reference proteome</keyword>
<feature type="region of interest" description="Disordered" evidence="1">
    <location>
        <begin position="208"/>
        <end position="228"/>
    </location>
</feature>
<sequence length="364" mass="39629">MRTLAAVHSGRRDLTSDDDGAQPMKRRKCSGVIPIVTMTVPGISDPTAKGPAADGGFSDSDVGGDDSCCGGKDDNGIVAEFGGLMTEITVEFVAKFCGSDCACEADRNGHGAARVRQQGMCQRCSEAQRRVFGKCGKHGKRGFRQVSKFQHAVSTLFPIKHKVQEKKNIRETKATMPTFGMILDLSRHHRIRRLCHLLRRRTRMCHDHPHRHVAPPTVPPATEPPTTETPRRIQVEGIWYCAHHGWTAWLSPAAQECFISTEMESPPTPFIVNLPSLTPPSPPPGFGQGSTIAECTGELPIEVPSSSHRHAGQAAARRPGLRATFRAVPHGSPIRRLANGNGVHTNGVRTRPVSDSDEEQEQLA</sequence>
<feature type="compositionally biased region" description="Acidic residues" evidence="1">
    <location>
        <begin position="355"/>
        <end position="364"/>
    </location>
</feature>
<organism evidence="2">
    <name type="scientific">Oryza brachyantha</name>
    <name type="common">malo sina</name>
    <dbReference type="NCBI Taxonomy" id="4533"/>
    <lineage>
        <taxon>Eukaryota</taxon>
        <taxon>Viridiplantae</taxon>
        <taxon>Streptophyta</taxon>
        <taxon>Embryophyta</taxon>
        <taxon>Tracheophyta</taxon>
        <taxon>Spermatophyta</taxon>
        <taxon>Magnoliopsida</taxon>
        <taxon>Liliopsida</taxon>
        <taxon>Poales</taxon>
        <taxon>Poaceae</taxon>
        <taxon>BOP clade</taxon>
        <taxon>Oryzoideae</taxon>
        <taxon>Oryzeae</taxon>
        <taxon>Oryzinae</taxon>
        <taxon>Oryza</taxon>
    </lineage>
</organism>
<reference evidence="2" key="1">
    <citation type="journal article" date="2013" name="Nat. Commun.">
        <title>Whole-genome sequencing of Oryza brachyantha reveals mechanisms underlying Oryza genome evolution.</title>
        <authorList>
            <person name="Chen J."/>
            <person name="Huang Q."/>
            <person name="Gao D."/>
            <person name="Wang J."/>
            <person name="Lang Y."/>
            <person name="Liu T."/>
            <person name="Li B."/>
            <person name="Bai Z."/>
            <person name="Luis Goicoechea J."/>
            <person name="Liang C."/>
            <person name="Chen C."/>
            <person name="Zhang W."/>
            <person name="Sun S."/>
            <person name="Liao Y."/>
            <person name="Zhang X."/>
            <person name="Yang L."/>
            <person name="Song C."/>
            <person name="Wang M."/>
            <person name="Shi J."/>
            <person name="Liu G."/>
            <person name="Liu J."/>
            <person name="Zhou H."/>
            <person name="Zhou W."/>
            <person name="Yu Q."/>
            <person name="An N."/>
            <person name="Chen Y."/>
            <person name="Cai Q."/>
            <person name="Wang B."/>
            <person name="Liu B."/>
            <person name="Min J."/>
            <person name="Huang Y."/>
            <person name="Wu H."/>
            <person name="Li Z."/>
            <person name="Zhang Y."/>
            <person name="Yin Y."/>
            <person name="Song W."/>
            <person name="Jiang J."/>
            <person name="Jackson S.A."/>
            <person name="Wing R.A."/>
            <person name="Wang J."/>
            <person name="Chen M."/>
        </authorList>
    </citation>
    <scope>NUCLEOTIDE SEQUENCE [LARGE SCALE GENOMIC DNA]</scope>
    <source>
        <strain evidence="2">cv. IRGC 101232</strain>
    </source>
</reference>
<proteinExistence type="predicted"/>
<evidence type="ECO:0000313" key="2">
    <source>
        <dbReference type="EnsemblPlants" id="OB10G14230.1"/>
    </source>
</evidence>
<protein>
    <submittedName>
        <fullName evidence="2">Uncharacterized protein</fullName>
    </submittedName>
</protein>
<dbReference type="AlphaFoldDB" id="J3N1M5"/>
<dbReference type="Proteomes" id="UP000006038">
    <property type="component" value="Chromosome 10"/>
</dbReference>
<feature type="region of interest" description="Disordered" evidence="1">
    <location>
        <begin position="329"/>
        <end position="364"/>
    </location>
</feature>
<feature type="region of interest" description="Disordered" evidence="1">
    <location>
        <begin position="1"/>
        <end position="25"/>
    </location>
</feature>
<evidence type="ECO:0000256" key="1">
    <source>
        <dbReference type="SAM" id="MobiDB-lite"/>
    </source>
</evidence>